<dbReference type="InterPro" id="IPR026960">
    <property type="entry name" value="RVT-Znf"/>
</dbReference>
<dbReference type="GO" id="GO:0008270">
    <property type="term" value="F:zinc ion binding"/>
    <property type="evidence" value="ECO:0007669"/>
    <property type="project" value="UniProtKB-KW"/>
</dbReference>
<keyword evidence="7" id="KW-1185">Reference proteome</keyword>
<accession>A0A8J4RW28</accession>
<evidence type="ECO:0000256" key="3">
    <source>
        <dbReference type="ARBA" id="ARBA00023163"/>
    </source>
</evidence>
<dbReference type="GO" id="GO:0043565">
    <property type="term" value="F:sequence-specific DNA binding"/>
    <property type="evidence" value="ECO:0007669"/>
    <property type="project" value="InterPro"/>
</dbReference>
<dbReference type="Proteomes" id="UP000737018">
    <property type="component" value="Unassembled WGS sequence"/>
</dbReference>
<keyword evidence="4" id="KW-0862">Zinc</keyword>
<keyword evidence="1" id="KW-0805">Transcription regulation</keyword>
<evidence type="ECO:0000256" key="1">
    <source>
        <dbReference type="ARBA" id="ARBA00023015"/>
    </source>
</evidence>
<organism evidence="6 7">
    <name type="scientific">Castanea mollissima</name>
    <name type="common">Chinese chestnut</name>
    <dbReference type="NCBI Taxonomy" id="60419"/>
    <lineage>
        <taxon>Eukaryota</taxon>
        <taxon>Viridiplantae</taxon>
        <taxon>Streptophyta</taxon>
        <taxon>Embryophyta</taxon>
        <taxon>Tracheophyta</taxon>
        <taxon>Spermatophyta</taxon>
        <taxon>Magnoliopsida</taxon>
        <taxon>eudicotyledons</taxon>
        <taxon>Gunneridae</taxon>
        <taxon>Pentapetalae</taxon>
        <taxon>rosids</taxon>
        <taxon>fabids</taxon>
        <taxon>Fagales</taxon>
        <taxon>Fagaceae</taxon>
        <taxon>Castanea</taxon>
    </lineage>
</organism>
<evidence type="ECO:0000256" key="4">
    <source>
        <dbReference type="PROSITE-ProRule" id="PRU00094"/>
    </source>
</evidence>
<sequence>MAGCSRPSEIRKAWRGLWGMNVPNKVRHFAWKACGNILATKENLWRRKITVNGLCEYCGTHTETVGHLFWFCKHAKEIWSSSKLFMPFEVMPSWDFMDVMCQVQQWNDFMPGLMERTVMICWGIWKNRNEIIHGGKGRPGRAVVRSALMMMDEYQSANESLEVGQKSTNTTVSDDWWSMDLEVVLGQGILYLRLMRGGCSWYILKIWVQNP</sequence>
<dbReference type="Pfam" id="PF13966">
    <property type="entry name" value="zf-RVT"/>
    <property type="match status" value="1"/>
</dbReference>
<proteinExistence type="predicted"/>
<dbReference type="PROSITE" id="PS50114">
    <property type="entry name" value="GATA_ZN_FINGER_2"/>
    <property type="match status" value="1"/>
</dbReference>
<dbReference type="GO" id="GO:0006355">
    <property type="term" value="P:regulation of DNA-templated transcription"/>
    <property type="evidence" value="ECO:0007669"/>
    <property type="project" value="InterPro"/>
</dbReference>
<gene>
    <name evidence="6" type="ORF">CMV_003348</name>
</gene>
<feature type="domain" description="GATA-type" evidence="5">
    <location>
        <begin position="28"/>
        <end position="66"/>
    </location>
</feature>
<evidence type="ECO:0000313" key="7">
    <source>
        <dbReference type="Proteomes" id="UP000737018"/>
    </source>
</evidence>
<name>A0A8J4RW28_9ROSI</name>
<comment type="caution">
    <text evidence="6">The sequence shown here is derived from an EMBL/GenBank/DDBJ whole genome shotgun (WGS) entry which is preliminary data.</text>
</comment>
<evidence type="ECO:0000259" key="5">
    <source>
        <dbReference type="PROSITE" id="PS50114"/>
    </source>
</evidence>
<dbReference type="InterPro" id="IPR000679">
    <property type="entry name" value="Znf_GATA"/>
</dbReference>
<dbReference type="EMBL" id="JRKL02000266">
    <property type="protein sequence ID" value="KAF3973217.1"/>
    <property type="molecule type" value="Genomic_DNA"/>
</dbReference>
<dbReference type="OrthoDB" id="1750161at2759"/>
<keyword evidence="3" id="KW-0804">Transcription</keyword>
<keyword evidence="4" id="KW-0863">Zinc-finger</keyword>
<evidence type="ECO:0000313" key="6">
    <source>
        <dbReference type="EMBL" id="KAF3973217.1"/>
    </source>
</evidence>
<dbReference type="AlphaFoldDB" id="A0A8J4RW28"/>
<keyword evidence="2" id="KW-0238">DNA-binding</keyword>
<evidence type="ECO:0000256" key="2">
    <source>
        <dbReference type="ARBA" id="ARBA00023125"/>
    </source>
</evidence>
<reference evidence="6" key="1">
    <citation type="submission" date="2020-03" db="EMBL/GenBank/DDBJ databases">
        <title>Castanea mollissima Vanexum genome sequencing.</title>
        <authorList>
            <person name="Staton M."/>
        </authorList>
    </citation>
    <scope>NUCLEOTIDE SEQUENCE</scope>
    <source>
        <tissue evidence="6">Leaf</tissue>
    </source>
</reference>
<keyword evidence="4" id="KW-0479">Metal-binding</keyword>
<protein>
    <recommendedName>
        <fullName evidence="5">GATA-type domain-containing protein</fullName>
    </recommendedName>
</protein>